<dbReference type="GO" id="GO:0005509">
    <property type="term" value="F:calcium ion binding"/>
    <property type="evidence" value="ECO:0007669"/>
    <property type="project" value="InterPro"/>
</dbReference>
<dbReference type="Gene3D" id="1.10.238.10">
    <property type="entry name" value="EF-hand"/>
    <property type="match status" value="2"/>
</dbReference>
<accession>A0A812SLI1</accession>
<evidence type="ECO:0000256" key="2">
    <source>
        <dbReference type="SAM" id="MobiDB-lite"/>
    </source>
</evidence>
<feature type="non-terminal residue" evidence="4">
    <location>
        <position position="1"/>
    </location>
</feature>
<dbReference type="AlphaFoldDB" id="A0A812SLI1"/>
<feature type="non-terminal residue" evidence="4">
    <location>
        <position position="239"/>
    </location>
</feature>
<feature type="compositionally biased region" description="Polar residues" evidence="2">
    <location>
        <begin position="214"/>
        <end position="224"/>
    </location>
</feature>
<evidence type="ECO:0000256" key="1">
    <source>
        <dbReference type="ARBA" id="ARBA00022837"/>
    </source>
</evidence>
<dbReference type="InterPro" id="IPR011992">
    <property type="entry name" value="EF-hand-dom_pair"/>
</dbReference>
<comment type="caution">
    <text evidence="4">The sequence shown here is derived from an EMBL/GenBank/DDBJ whole genome shotgun (WGS) entry which is preliminary data.</text>
</comment>
<evidence type="ECO:0000313" key="5">
    <source>
        <dbReference type="Proteomes" id="UP000649617"/>
    </source>
</evidence>
<keyword evidence="1" id="KW-0106">Calcium</keyword>
<feature type="domain" description="EF-hand" evidence="3">
    <location>
        <begin position="66"/>
        <end position="101"/>
    </location>
</feature>
<name>A0A812SLI1_SYMPI</name>
<dbReference type="OrthoDB" id="431947at2759"/>
<evidence type="ECO:0000313" key="4">
    <source>
        <dbReference type="EMBL" id="CAE7489401.1"/>
    </source>
</evidence>
<dbReference type="InterPro" id="IPR002048">
    <property type="entry name" value="EF_hand_dom"/>
</dbReference>
<sequence>RLAGCVPALCAFAKAPRIKRLALLVAAHLLGDEVGGLRWLFRFLARDGWLVEESLFEQALREAGEEVPQDFPALFRSADLSGSGALNFVEFMAAMMASLPEVYCSQSSLKAVFHFFDSSGAGIIRGEHLHTLFPARSEDDCALMIRQSCGKDSMNFLDFQRVMTPANWKGPQPVAAKWADVPDVTSPVLGAKPFKERKRGSSSDPEDSRDSRPQVTSRVTSTPSEAFAIRQKPGFHRSA</sequence>
<reference evidence="4" key="1">
    <citation type="submission" date="2021-02" db="EMBL/GenBank/DDBJ databases">
        <authorList>
            <person name="Dougan E. K."/>
            <person name="Rhodes N."/>
            <person name="Thang M."/>
            <person name="Chan C."/>
        </authorList>
    </citation>
    <scope>NUCLEOTIDE SEQUENCE</scope>
</reference>
<dbReference type="EMBL" id="CAJNIZ010026125">
    <property type="protein sequence ID" value="CAE7489401.1"/>
    <property type="molecule type" value="Genomic_DNA"/>
</dbReference>
<protein>
    <submittedName>
        <fullName evidence="4">CPK17 protein</fullName>
    </submittedName>
</protein>
<dbReference type="PROSITE" id="PS00018">
    <property type="entry name" value="EF_HAND_1"/>
    <property type="match status" value="1"/>
</dbReference>
<dbReference type="SUPFAM" id="SSF47473">
    <property type="entry name" value="EF-hand"/>
    <property type="match status" value="1"/>
</dbReference>
<dbReference type="PROSITE" id="PS50222">
    <property type="entry name" value="EF_HAND_2"/>
    <property type="match status" value="1"/>
</dbReference>
<dbReference type="Proteomes" id="UP000649617">
    <property type="component" value="Unassembled WGS sequence"/>
</dbReference>
<dbReference type="InterPro" id="IPR018247">
    <property type="entry name" value="EF_Hand_1_Ca_BS"/>
</dbReference>
<gene>
    <name evidence="4" type="primary">CPK17</name>
    <name evidence="4" type="ORF">SPIL2461_LOCUS12601</name>
</gene>
<organism evidence="4 5">
    <name type="scientific">Symbiodinium pilosum</name>
    <name type="common">Dinoflagellate</name>
    <dbReference type="NCBI Taxonomy" id="2952"/>
    <lineage>
        <taxon>Eukaryota</taxon>
        <taxon>Sar</taxon>
        <taxon>Alveolata</taxon>
        <taxon>Dinophyceae</taxon>
        <taxon>Suessiales</taxon>
        <taxon>Symbiodiniaceae</taxon>
        <taxon>Symbiodinium</taxon>
    </lineage>
</organism>
<proteinExistence type="predicted"/>
<evidence type="ECO:0000259" key="3">
    <source>
        <dbReference type="PROSITE" id="PS50222"/>
    </source>
</evidence>
<keyword evidence="5" id="KW-1185">Reference proteome</keyword>
<feature type="region of interest" description="Disordered" evidence="2">
    <location>
        <begin position="189"/>
        <end position="239"/>
    </location>
</feature>